<evidence type="ECO:0000256" key="2">
    <source>
        <dbReference type="ARBA" id="ARBA00022801"/>
    </source>
</evidence>
<dbReference type="SFLD" id="SFLDS00003">
    <property type="entry name" value="Haloacid_Dehalogenase"/>
    <property type="match status" value="1"/>
</dbReference>
<dbReference type="GO" id="GO:0044281">
    <property type="term" value="P:small molecule metabolic process"/>
    <property type="evidence" value="ECO:0007669"/>
    <property type="project" value="UniProtKB-ARBA"/>
</dbReference>
<dbReference type="InterPro" id="IPR051400">
    <property type="entry name" value="HAD-like_hydrolase"/>
</dbReference>
<dbReference type="Pfam" id="PF13419">
    <property type="entry name" value="HAD_2"/>
    <property type="match status" value="1"/>
</dbReference>
<dbReference type="EMBL" id="CP162511">
    <property type="protein sequence ID" value="XDI07054.1"/>
    <property type="molecule type" value="Genomic_DNA"/>
</dbReference>
<dbReference type="SUPFAM" id="SSF56784">
    <property type="entry name" value="HAD-like"/>
    <property type="match status" value="1"/>
</dbReference>
<comment type="cofactor">
    <cofactor evidence="1">
        <name>Mg(2+)</name>
        <dbReference type="ChEBI" id="CHEBI:18420"/>
    </cofactor>
</comment>
<dbReference type="RefSeq" id="WP_368499430.1">
    <property type="nucleotide sequence ID" value="NZ_CP162511.1"/>
</dbReference>
<proteinExistence type="predicted"/>
<keyword evidence="3" id="KW-0460">Magnesium</keyword>
<name>A0AB39BKM9_9MICO</name>
<dbReference type="InterPro" id="IPR006439">
    <property type="entry name" value="HAD-SF_hydro_IA"/>
</dbReference>
<dbReference type="SFLD" id="SFLDG01129">
    <property type="entry name" value="C1.5:_HAD__Beta-PGM__Phosphata"/>
    <property type="match status" value="1"/>
</dbReference>
<dbReference type="InterPro" id="IPR023214">
    <property type="entry name" value="HAD_sf"/>
</dbReference>
<dbReference type="AlphaFoldDB" id="A0AB39BKM9"/>
<keyword evidence="2 4" id="KW-0378">Hydrolase</keyword>
<accession>A0AB39BKM9</accession>
<dbReference type="NCBIfam" id="TIGR01549">
    <property type="entry name" value="HAD-SF-IA-v1"/>
    <property type="match status" value="1"/>
</dbReference>
<organism evidence="4">
    <name type="scientific">Herbiconiux sp. A18JL235</name>
    <dbReference type="NCBI Taxonomy" id="3152363"/>
    <lineage>
        <taxon>Bacteria</taxon>
        <taxon>Bacillati</taxon>
        <taxon>Actinomycetota</taxon>
        <taxon>Actinomycetes</taxon>
        <taxon>Micrococcales</taxon>
        <taxon>Microbacteriaceae</taxon>
        <taxon>Herbiconiux</taxon>
    </lineage>
</organism>
<evidence type="ECO:0000256" key="3">
    <source>
        <dbReference type="ARBA" id="ARBA00022842"/>
    </source>
</evidence>
<dbReference type="PANTHER" id="PTHR46470">
    <property type="entry name" value="N-ACYLNEURAMINATE-9-PHOSPHATASE"/>
    <property type="match status" value="1"/>
</dbReference>
<dbReference type="InterPro" id="IPR036412">
    <property type="entry name" value="HAD-like_sf"/>
</dbReference>
<reference evidence="4" key="1">
    <citation type="submission" date="2024-05" db="EMBL/GenBank/DDBJ databases">
        <title>Herbiconiux sp. A18JL235.</title>
        <authorList>
            <person name="Zhang G."/>
        </authorList>
    </citation>
    <scope>NUCLEOTIDE SEQUENCE</scope>
    <source>
        <strain evidence="4">A18JL235</strain>
    </source>
</reference>
<dbReference type="InterPro" id="IPR041492">
    <property type="entry name" value="HAD_2"/>
</dbReference>
<sequence>MLLLVDLDNTLLDRAGAFVRWAEHFAGEYALGEDAVSWIVGADRNGHTPRAELAAAIVGHWQLDVEPTELVERLVYEHVDTIEVYDGVAERLHRLADSGVVLVIVSNGPVEQQTRKIRRTGVDEWMLGTVISEAVGVKKPERGIFDAAFELAGGAHPETWMVGDDVVNDIQGGRALGLSTGWVSHGARWAKQWRPTVTAETPAEVLDLIGETRAEAQRG</sequence>
<dbReference type="Gene3D" id="3.40.50.1000">
    <property type="entry name" value="HAD superfamily/HAD-like"/>
    <property type="match status" value="1"/>
</dbReference>
<dbReference type="EC" id="3.1.3.-" evidence="4"/>
<gene>
    <name evidence="4" type="ORF">ABFY20_08135</name>
</gene>
<dbReference type="GO" id="GO:0016787">
    <property type="term" value="F:hydrolase activity"/>
    <property type="evidence" value="ECO:0007669"/>
    <property type="project" value="UniProtKB-KW"/>
</dbReference>
<evidence type="ECO:0000256" key="1">
    <source>
        <dbReference type="ARBA" id="ARBA00001946"/>
    </source>
</evidence>
<dbReference type="Gene3D" id="1.10.150.520">
    <property type="match status" value="1"/>
</dbReference>
<protein>
    <submittedName>
        <fullName evidence="4">HAD family hydrolase</fullName>
        <ecNumber evidence="4">3.1.3.-</ecNumber>
    </submittedName>
</protein>
<evidence type="ECO:0000313" key="4">
    <source>
        <dbReference type="EMBL" id="XDI07054.1"/>
    </source>
</evidence>